<feature type="region of interest" description="Disordered" evidence="1">
    <location>
        <begin position="354"/>
        <end position="455"/>
    </location>
</feature>
<evidence type="ECO:0000313" key="3">
    <source>
        <dbReference type="EMBL" id="CAE7193408.1"/>
    </source>
</evidence>
<dbReference type="Proteomes" id="UP000604046">
    <property type="component" value="Unassembled WGS sequence"/>
</dbReference>
<gene>
    <name evidence="3" type="ORF">SNAT2548_LOCUS5224</name>
</gene>
<proteinExistence type="predicted"/>
<dbReference type="AlphaFoldDB" id="A0A812IYI0"/>
<name>A0A812IYI0_9DINO</name>
<evidence type="ECO:0000313" key="4">
    <source>
        <dbReference type="Proteomes" id="UP000604046"/>
    </source>
</evidence>
<feature type="signal peptide" evidence="2">
    <location>
        <begin position="1"/>
        <end position="25"/>
    </location>
</feature>
<organism evidence="3 4">
    <name type="scientific">Symbiodinium natans</name>
    <dbReference type="NCBI Taxonomy" id="878477"/>
    <lineage>
        <taxon>Eukaryota</taxon>
        <taxon>Sar</taxon>
        <taxon>Alveolata</taxon>
        <taxon>Dinophyceae</taxon>
        <taxon>Suessiales</taxon>
        <taxon>Symbiodiniaceae</taxon>
        <taxon>Symbiodinium</taxon>
    </lineage>
</organism>
<evidence type="ECO:0000256" key="1">
    <source>
        <dbReference type="SAM" id="MobiDB-lite"/>
    </source>
</evidence>
<feature type="compositionally biased region" description="Basic and acidic residues" evidence="1">
    <location>
        <begin position="430"/>
        <end position="442"/>
    </location>
</feature>
<accession>A0A812IYI0</accession>
<protein>
    <submittedName>
        <fullName evidence="3">Uncharacterized protein</fullName>
    </submittedName>
</protein>
<feature type="compositionally biased region" description="Basic and acidic residues" evidence="1">
    <location>
        <begin position="363"/>
        <end position="375"/>
    </location>
</feature>
<comment type="caution">
    <text evidence="3">The sequence shown here is derived from an EMBL/GenBank/DDBJ whole genome shotgun (WGS) entry which is preliminary data.</text>
</comment>
<keyword evidence="2" id="KW-0732">Signal</keyword>
<feature type="compositionally biased region" description="Low complexity" evidence="1">
    <location>
        <begin position="395"/>
        <end position="423"/>
    </location>
</feature>
<keyword evidence="4" id="KW-1185">Reference proteome</keyword>
<feature type="chain" id="PRO_5032555939" evidence="2">
    <location>
        <begin position="26"/>
        <end position="487"/>
    </location>
</feature>
<feature type="region of interest" description="Disordered" evidence="1">
    <location>
        <begin position="33"/>
        <end position="58"/>
    </location>
</feature>
<dbReference type="OrthoDB" id="426660at2759"/>
<feature type="compositionally biased region" description="Basic and acidic residues" evidence="1">
    <location>
        <begin position="41"/>
        <end position="52"/>
    </location>
</feature>
<reference evidence="3" key="1">
    <citation type="submission" date="2021-02" db="EMBL/GenBank/DDBJ databases">
        <authorList>
            <person name="Dougan E. K."/>
            <person name="Rhodes N."/>
            <person name="Thang M."/>
            <person name="Chan C."/>
        </authorList>
    </citation>
    <scope>NUCLEOTIDE SEQUENCE</scope>
</reference>
<dbReference type="EMBL" id="CAJNDS010000333">
    <property type="protein sequence ID" value="CAE7193408.1"/>
    <property type="molecule type" value="Genomic_DNA"/>
</dbReference>
<sequence>MPSFFRWDGLCLWVVLTSPRWRGAASPPEVPVMMQTPSVSDWRKPSATKRENCPPGSSMSTQAGGCSCNFGFSGRLDWDASQGKYSGACTRTPCPNGTMTGKYAGECSCQPPHVGHIVWRRAESTDGKTAIGDAAFVGDCKLVPCPDGSSRAADWVDHQLRRPQCHCHAGKVGGFLWHPNINRYSGQCIDENPCAPGHAGARMVGFASPDAEKVRMLGKCERVACPQHADIDETGLCHCQPPYNGTRITWNATLLTYSGECSPDFHCPPHAVYQTVDLTIIKTRLACACRDGYAGGHMSWDAWGNRVWHGECRLVACPPGAQRHMDGLCHCHNSDHSSVTWDGLRGIYAGHCTQGHTTSKPKQTMEGKDAKRPSLREGSIGRDTGAHDRPKRHQSAISGGAHGSASENESLESLSSAAHLASAKHSVRSSKKDGGQEHEGNRGQHGQQTPGRHNKYAQKVPTKGAALFFHAFWHPIRTFAEPLLRFV</sequence>
<evidence type="ECO:0000256" key="2">
    <source>
        <dbReference type="SAM" id="SignalP"/>
    </source>
</evidence>